<comment type="caution">
    <text evidence="2">The sequence shown here is derived from an EMBL/GenBank/DDBJ whole genome shotgun (WGS) entry which is preliminary data.</text>
</comment>
<evidence type="ECO:0000256" key="1">
    <source>
        <dbReference type="SAM" id="MobiDB-lite"/>
    </source>
</evidence>
<keyword evidence="3" id="KW-1185">Reference proteome</keyword>
<organism evidence="2 3">
    <name type="scientific">Streptomyces diacarni</name>
    <dbReference type="NCBI Taxonomy" id="2800381"/>
    <lineage>
        <taxon>Bacteria</taxon>
        <taxon>Bacillati</taxon>
        <taxon>Actinomycetota</taxon>
        <taxon>Actinomycetes</taxon>
        <taxon>Kitasatosporales</taxon>
        <taxon>Streptomycetaceae</taxon>
        <taxon>Streptomyces</taxon>
    </lineage>
</organism>
<feature type="region of interest" description="Disordered" evidence="1">
    <location>
        <begin position="1"/>
        <end position="26"/>
    </location>
</feature>
<dbReference type="Proteomes" id="UP000252914">
    <property type="component" value="Unassembled WGS sequence"/>
</dbReference>
<protein>
    <recommendedName>
        <fullName evidence="4">Peptidase inhibitor family I36 protein</fullName>
    </recommendedName>
</protein>
<evidence type="ECO:0000313" key="2">
    <source>
        <dbReference type="EMBL" id="RCG24382.1"/>
    </source>
</evidence>
<dbReference type="EMBL" id="QOIN01000040">
    <property type="protein sequence ID" value="RCG24382.1"/>
    <property type="molecule type" value="Genomic_DNA"/>
</dbReference>
<dbReference type="AlphaFoldDB" id="A0A367F3C6"/>
<proteinExistence type="predicted"/>
<dbReference type="Pfam" id="PF03995">
    <property type="entry name" value="Inhibitor_I36"/>
    <property type="match status" value="1"/>
</dbReference>
<feature type="compositionally biased region" description="Basic and acidic residues" evidence="1">
    <location>
        <begin position="1"/>
        <end position="11"/>
    </location>
</feature>
<evidence type="ECO:0008006" key="4">
    <source>
        <dbReference type="Google" id="ProtNLM"/>
    </source>
</evidence>
<name>A0A367F3C6_9ACTN</name>
<evidence type="ECO:0000313" key="3">
    <source>
        <dbReference type="Proteomes" id="UP000252914"/>
    </source>
</evidence>
<gene>
    <name evidence="2" type="ORF">DTL70_11635</name>
</gene>
<sequence length="173" mass="17795">MRSTRGVDDLRALGGPRSARGGGRRARGVAGAAAVAALATAALAVAAQPVGAEAAAAETAAAEPAGARQAAAPARAGEGPELGKCGTGELCLWKQARFKGKPRTYELRGIDIESCTPVPDGGAVESAANRTGRPVTLYQSEECAETAEFDTYPSGSWTPELPYKARAFKVWEH</sequence>
<accession>A0A367F3C6</accession>
<reference evidence="2 3" key="1">
    <citation type="submission" date="2018-06" db="EMBL/GenBank/DDBJ databases">
        <title>Streptomyces reniochalinae sp. nov. and Streptomyces diacarnus sp. nov. from marine sponges.</title>
        <authorList>
            <person name="Li L."/>
        </authorList>
    </citation>
    <scope>NUCLEOTIDE SEQUENCE [LARGE SCALE GENOMIC DNA]</scope>
    <source>
        <strain evidence="2 3">LHW51701</strain>
    </source>
</reference>